<keyword evidence="1" id="KW-0732">Signal</keyword>
<evidence type="ECO:0000313" key="2">
    <source>
        <dbReference type="EMBL" id="MCX2939183.1"/>
    </source>
</evidence>
<protein>
    <recommendedName>
        <fullName evidence="4">Secreted protein</fullName>
    </recommendedName>
</protein>
<feature type="signal peptide" evidence="1">
    <location>
        <begin position="1"/>
        <end position="33"/>
    </location>
</feature>
<organism evidence="2 3">
    <name type="scientific">Mycobacterium pinniadriaticum</name>
    <dbReference type="NCBI Taxonomy" id="2994102"/>
    <lineage>
        <taxon>Bacteria</taxon>
        <taxon>Bacillati</taxon>
        <taxon>Actinomycetota</taxon>
        <taxon>Actinomycetes</taxon>
        <taxon>Mycobacteriales</taxon>
        <taxon>Mycobacteriaceae</taxon>
        <taxon>Mycobacterium</taxon>
    </lineage>
</organism>
<proteinExistence type="predicted"/>
<evidence type="ECO:0000256" key="1">
    <source>
        <dbReference type="SAM" id="SignalP"/>
    </source>
</evidence>
<dbReference type="EMBL" id="JAPJDO010000021">
    <property type="protein sequence ID" value="MCX2939183.1"/>
    <property type="molecule type" value="Genomic_DNA"/>
</dbReference>
<sequence>MNIRITAPGFLIAALCGAALVSSPLVTAPPAHAACDAGQVLDGRTGICWSQSQTTLGVSGTGGTCLPGRLGLCMAGLQNSQMPGANLPVAPPAGPAPSSWP</sequence>
<dbReference type="RefSeq" id="WP_265998959.1">
    <property type="nucleotide sequence ID" value="NZ_JAPJDN010000021.1"/>
</dbReference>
<accession>A0ABT3SI51</accession>
<evidence type="ECO:0000313" key="3">
    <source>
        <dbReference type="Proteomes" id="UP001300745"/>
    </source>
</evidence>
<evidence type="ECO:0008006" key="4">
    <source>
        <dbReference type="Google" id="ProtNLM"/>
    </source>
</evidence>
<gene>
    <name evidence="2" type="ORF">ORI27_21020</name>
</gene>
<name>A0ABT3SI51_9MYCO</name>
<comment type="caution">
    <text evidence="2">The sequence shown here is derived from an EMBL/GenBank/DDBJ whole genome shotgun (WGS) entry which is preliminary data.</text>
</comment>
<feature type="chain" id="PRO_5047372498" description="Secreted protein" evidence="1">
    <location>
        <begin position="34"/>
        <end position="101"/>
    </location>
</feature>
<dbReference type="Proteomes" id="UP001300745">
    <property type="component" value="Unassembled WGS sequence"/>
</dbReference>
<keyword evidence="3" id="KW-1185">Reference proteome</keyword>
<reference evidence="2 3" key="1">
    <citation type="submission" date="2022-11" db="EMBL/GenBank/DDBJ databases">
        <title>Mycobacterium sp. nov.</title>
        <authorList>
            <person name="Papic B."/>
            <person name="Spicic S."/>
            <person name="Duvnjak S."/>
        </authorList>
    </citation>
    <scope>NUCLEOTIDE SEQUENCE [LARGE SCALE GENOMIC DNA]</scope>
    <source>
        <strain evidence="2 3">CVI_P4</strain>
    </source>
</reference>